<comment type="cofactor">
    <cofactor evidence="2">
        <name>Fe(2+)</name>
        <dbReference type="ChEBI" id="CHEBI:29033"/>
    </cofactor>
    <text evidence="2">Binds 1 Fe(2+) ion.</text>
</comment>
<comment type="caution">
    <text evidence="3">The sequence shown here is derived from an EMBL/GenBank/DDBJ whole genome shotgun (WGS) entry which is preliminary data.</text>
</comment>
<keyword evidence="4" id="KW-1185">Reference proteome</keyword>
<reference evidence="4" key="1">
    <citation type="submission" date="2016-06" db="EMBL/GenBank/DDBJ databases">
        <title>Draft genome sequence of Desulfoplanes formicivorans strain Pf12B.</title>
        <authorList>
            <person name="Watanabe M."/>
            <person name="Kojima H."/>
            <person name="Fukui M."/>
        </authorList>
    </citation>
    <scope>NUCLEOTIDE SEQUENCE [LARGE SCALE GENOMIC DNA]</scope>
    <source>
        <strain evidence="4">Pf12B</strain>
    </source>
</reference>
<comment type="similarity">
    <text evidence="1 2">Belongs to the polypeptide deformylase family.</text>
</comment>
<feature type="binding site" evidence="2">
    <location>
        <position position="138"/>
    </location>
    <ligand>
        <name>Fe cation</name>
        <dbReference type="ChEBI" id="CHEBI:24875"/>
    </ligand>
</feature>
<feature type="binding site" evidence="2">
    <location>
        <position position="134"/>
    </location>
    <ligand>
        <name>Fe cation</name>
        <dbReference type="ChEBI" id="CHEBI:24875"/>
    </ligand>
</feature>
<proteinExistence type="inferred from homology"/>
<gene>
    <name evidence="2" type="primary">def</name>
    <name evidence="3" type="ORF">DPF_1148</name>
</gene>
<comment type="function">
    <text evidence="2">Removes the formyl group from the N-terminal Met of newly synthesized proteins. Requires at least a dipeptide for an efficient rate of reaction. N-terminal L-methionine is a prerequisite for activity but the enzyme has broad specificity at other positions.</text>
</comment>
<dbReference type="PANTHER" id="PTHR10458">
    <property type="entry name" value="PEPTIDE DEFORMYLASE"/>
    <property type="match status" value="1"/>
</dbReference>
<dbReference type="Proteomes" id="UP000095200">
    <property type="component" value="Unassembled WGS sequence"/>
</dbReference>
<dbReference type="SUPFAM" id="SSF56420">
    <property type="entry name" value="Peptide deformylase"/>
    <property type="match status" value="1"/>
</dbReference>
<protein>
    <recommendedName>
        <fullName evidence="2">Peptide deformylase</fullName>
        <shortName evidence="2">PDF</shortName>
        <ecNumber evidence="2">3.5.1.88</ecNumber>
    </recommendedName>
    <alternativeName>
        <fullName evidence="2">Polypeptide deformylase</fullName>
    </alternativeName>
</protein>
<keyword evidence="2" id="KW-0378">Hydrolase</keyword>
<keyword evidence="2" id="KW-0479">Metal-binding</keyword>
<feature type="active site" evidence="2">
    <location>
        <position position="135"/>
    </location>
</feature>
<dbReference type="PANTHER" id="PTHR10458:SF22">
    <property type="entry name" value="PEPTIDE DEFORMYLASE"/>
    <property type="match status" value="1"/>
</dbReference>
<accession>A0A194AI51</accession>
<dbReference type="PIRSF" id="PIRSF004749">
    <property type="entry name" value="Pep_def"/>
    <property type="match status" value="1"/>
</dbReference>
<keyword evidence="2" id="KW-0648">Protein biosynthesis</keyword>
<dbReference type="RefSeq" id="WP_069857971.1">
    <property type="nucleotide sequence ID" value="NZ_BDFE01000015.1"/>
</dbReference>
<dbReference type="InterPro" id="IPR036821">
    <property type="entry name" value="Peptide_deformylase_sf"/>
</dbReference>
<dbReference type="AlphaFoldDB" id="A0A194AI51"/>
<dbReference type="InterPro" id="IPR023635">
    <property type="entry name" value="Peptide_deformylase"/>
</dbReference>
<dbReference type="Pfam" id="PF01327">
    <property type="entry name" value="Pep_deformylase"/>
    <property type="match status" value="1"/>
</dbReference>
<dbReference type="PRINTS" id="PR01576">
    <property type="entry name" value="PDEFORMYLASE"/>
</dbReference>
<feature type="binding site" evidence="2">
    <location>
        <position position="92"/>
    </location>
    <ligand>
        <name>Fe cation</name>
        <dbReference type="ChEBI" id="CHEBI:24875"/>
    </ligand>
</feature>
<dbReference type="EC" id="3.5.1.88" evidence="2"/>
<keyword evidence="2" id="KW-0408">Iron</keyword>
<organism evidence="3 4">
    <name type="scientific">Desulfoplanes formicivorans</name>
    <dbReference type="NCBI Taxonomy" id="1592317"/>
    <lineage>
        <taxon>Bacteria</taxon>
        <taxon>Pseudomonadati</taxon>
        <taxon>Thermodesulfobacteriota</taxon>
        <taxon>Desulfovibrionia</taxon>
        <taxon>Desulfovibrionales</taxon>
        <taxon>Desulfoplanaceae</taxon>
        <taxon>Desulfoplanes</taxon>
    </lineage>
</organism>
<evidence type="ECO:0000256" key="1">
    <source>
        <dbReference type="ARBA" id="ARBA00010759"/>
    </source>
</evidence>
<dbReference type="GO" id="GO:0006412">
    <property type="term" value="P:translation"/>
    <property type="evidence" value="ECO:0007669"/>
    <property type="project" value="UniProtKB-UniRule"/>
</dbReference>
<dbReference type="NCBIfam" id="NF001159">
    <property type="entry name" value="PRK00150.1-3"/>
    <property type="match status" value="1"/>
</dbReference>
<dbReference type="CDD" id="cd00487">
    <property type="entry name" value="Pep_deformylase"/>
    <property type="match status" value="1"/>
</dbReference>
<evidence type="ECO:0000313" key="4">
    <source>
        <dbReference type="Proteomes" id="UP000095200"/>
    </source>
</evidence>
<dbReference type="Gene3D" id="3.90.45.10">
    <property type="entry name" value="Peptide deformylase"/>
    <property type="match status" value="1"/>
</dbReference>
<sequence>MNKKIVTYPDPILAQKSVPVADITQEVRTLADDMVETMYSNDGIGLAAPQVAENIRLVTVDISGPKERDDLRILINPEIVESSGTTESEEGCLSVVGYRAKVKRAARVGVKALDLDGNPLEIEAQDLLAICLQHEIDHLDGILFIDHISRLKRTLYEKKLAKWLKTKRRDAKK</sequence>
<dbReference type="OrthoDB" id="9804313at2"/>
<dbReference type="HAMAP" id="MF_00163">
    <property type="entry name" value="Pep_deformylase"/>
    <property type="match status" value="1"/>
</dbReference>
<dbReference type="NCBIfam" id="TIGR00079">
    <property type="entry name" value="pept_deformyl"/>
    <property type="match status" value="1"/>
</dbReference>
<dbReference type="GO" id="GO:0042586">
    <property type="term" value="F:peptide deformylase activity"/>
    <property type="evidence" value="ECO:0007669"/>
    <property type="project" value="UniProtKB-UniRule"/>
</dbReference>
<dbReference type="GO" id="GO:0046872">
    <property type="term" value="F:metal ion binding"/>
    <property type="evidence" value="ECO:0007669"/>
    <property type="project" value="UniProtKB-KW"/>
</dbReference>
<name>A0A194AI51_9BACT</name>
<dbReference type="EMBL" id="BDFE01000015">
    <property type="protein sequence ID" value="GAU08439.1"/>
    <property type="molecule type" value="Genomic_DNA"/>
</dbReference>
<evidence type="ECO:0000313" key="3">
    <source>
        <dbReference type="EMBL" id="GAU08439.1"/>
    </source>
</evidence>
<evidence type="ECO:0000256" key="2">
    <source>
        <dbReference type="HAMAP-Rule" id="MF_00163"/>
    </source>
</evidence>
<comment type="catalytic activity">
    <reaction evidence="2">
        <text>N-terminal N-formyl-L-methionyl-[peptide] + H2O = N-terminal L-methionyl-[peptide] + formate</text>
        <dbReference type="Rhea" id="RHEA:24420"/>
        <dbReference type="Rhea" id="RHEA-COMP:10639"/>
        <dbReference type="Rhea" id="RHEA-COMP:10640"/>
        <dbReference type="ChEBI" id="CHEBI:15377"/>
        <dbReference type="ChEBI" id="CHEBI:15740"/>
        <dbReference type="ChEBI" id="CHEBI:49298"/>
        <dbReference type="ChEBI" id="CHEBI:64731"/>
        <dbReference type="EC" id="3.5.1.88"/>
    </reaction>
</comment>
<dbReference type="STRING" id="1592317.DPF_1148"/>